<keyword evidence="3" id="KW-0809">Transit peptide</keyword>
<reference evidence="12" key="3">
    <citation type="submission" date="2025-04" db="UniProtKB">
        <authorList>
            <consortium name="RefSeq"/>
        </authorList>
    </citation>
    <scope>IDENTIFICATION</scope>
    <source>
        <strain evidence="12">CBS 781.70</strain>
    </source>
</reference>
<comment type="similarity">
    <text evidence="2">Belongs to the mitochondrion-specific ribosomal protein mL46 family.</text>
</comment>
<sequence>MSVGQRVSRQLGLRRVFDDGVCSSCRRSLTQQRSASTATATTESHPPILTTMPPVTQTSLPTGYQLRASVVLSRPPQITRDLHPFEKSFFLYQRRLNERLVLPFSRYFYYRKGTPADLDWKRKVAARLSASRDVGAYSGYGANAWADEALVGAPESEPEHTVQKLIEDAEVSAVKPEELGHTALYREPVERPQPRETRADREGDERSLDRELKRTLYLVMREASGKWAFPEDSLVGTESLRQAALRILPLAGGPNMNTWVVGNAPLGKAQTDYSAEQYVQNTARAVEEVGKKVFFMKARIMAGEVDMAQNKFGHQEYKWLTKDELQKVVHQRYWSNIKNFLPEW</sequence>
<evidence type="ECO:0000313" key="11">
    <source>
        <dbReference type="Proteomes" id="UP000504638"/>
    </source>
</evidence>
<feature type="compositionally biased region" description="Basic and acidic residues" evidence="8">
    <location>
        <begin position="187"/>
        <end position="207"/>
    </location>
</feature>
<dbReference type="InterPro" id="IPR021757">
    <property type="entry name" value="Ribosomal_mL46_N"/>
</dbReference>
<feature type="region of interest" description="Disordered" evidence="8">
    <location>
        <begin position="32"/>
        <end position="55"/>
    </location>
</feature>
<evidence type="ECO:0000256" key="6">
    <source>
        <dbReference type="ARBA" id="ARBA00023274"/>
    </source>
</evidence>
<dbReference type="Gene3D" id="3.90.79.10">
    <property type="entry name" value="Nucleoside Triphosphate Pyrophosphohydrolase"/>
    <property type="match status" value="1"/>
</dbReference>
<keyword evidence="6" id="KW-0687">Ribonucleoprotein</keyword>
<reference evidence="12" key="2">
    <citation type="submission" date="2020-04" db="EMBL/GenBank/DDBJ databases">
        <authorList>
            <consortium name="NCBI Genome Project"/>
        </authorList>
    </citation>
    <scope>NUCLEOTIDE SEQUENCE</scope>
    <source>
        <strain evidence="12">CBS 781.70</strain>
    </source>
</reference>
<feature type="compositionally biased region" description="Low complexity" evidence="8">
    <location>
        <begin position="34"/>
        <end position="44"/>
    </location>
</feature>
<dbReference type="GO" id="GO:0003735">
    <property type="term" value="F:structural constituent of ribosome"/>
    <property type="evidence" value="ECO:0007669"/>
    <property type="project" value="InterPro"/>
</dbReference>
<accession>A0A6G1FT20</accession>
<evidence type="ECO:0000313" key="10">
    <source>
        <dbReference type="EMBL" id="KAF1808821.1"/>
    </source>
</evidence>
<dbReference type="AlphaFoldDB" id="A0A6G1FT20"/>
<keyword evidence="4" id="KW-0689">Ribosomal protein</keyword>
<feature type="region of interest" description="Disordered" evidence="8">
    <location>
        <begin position="182"/>
        <end position="207"/>
    </location>
</feature>
<dbReference type="OrthoDB" id="414075at2759"/>
<evidence type="ECO:0000256" key="5">
    <source>
        <dbReference type="ARBA" id="ARBA00023128"/>
    </source>
</evidence>
<organism evidence="10">
    <name type="scientific">Eremomyces bilateralis CBS 781.70</name>
    <dbReference type="NCBI Taxonomy" id="1392243"/>
    <lineage>
        <taxon>Eukaryota</taxon>
        <taxon>Fungi</taxon>
        <taxon>Dikarya</taxon>
        <taxon>Ascomycota</taxon>
        <taxon>Pezizomycotina</taxon>
        <taxon>Dothideomycetes</taxon>
        <taxon>Dothideomycetes incertae sedis</taxon>
        <taxon>Eremomycetales</taxon>
        <taxon>Eremomycetaceae</taxon>
        <taxon>Eremomyces</taxon>
    </lineage>
</organism>
<evidence type="ECO:0000256" key="4">
    <source>
        <dbReference type="ARBA" id="ARBA00022980"/>
    </source>
</evidence>
<dbReference type="GeneID" id="54420831"/>
<evidence type="ECO:0000313" key="12">
    <source>
        <dbReference type="RefSeq" id="XP_033530452.1"/>
    </source>
</evidence>
<proteinExistence type="inferred from homology"/>
<evidence type="ECO:0000259" key="9">
    <source>
        <dbReference type="Pfam" id="PF11788"/>
    </source>
</evidence>
<gene>
    <name evidence="10 12" type="ORF">P152DRAFT_462055</name>
</gene>
<name>A0A6G1FT20_9PEZI</name>
<dbReference type="PANTHER" id="PTHR13124:SF12">
    <property type="entry name" value="LARGE RIBOSOMAL SUBUNIT PROTEIN ML46"/>
    <property type="match status" value="1"/>
</dbReference>
<evidence type="ECO:0000256" key="1">
    <source>
        <dbReference type="ARBA" id="ARBA00004173"/>
    </source>
</evidence>
<dbReference type="InterPro" id="IPR033650">
    <property type="entry name" value="Ribosomal_mL46_NUDIX"/>
</dbReference>
<dbReference type="GO" id="GO:0005762">
    <property type="term" value="C:mitochondrial large ribosomal subunit"/>
    <property type="evidence" value="ECO:0007669"/>
    <property type="project" value="TreeGrafter"/>
</dbReference>
<dbReference type="EMBL" id="ML975178">
    <property type="protein sequence ID" value="KAF1808821.1"/>
    <property type="molecule type" value="Genomic_DNA"/>
</dbReference>
<evidence type="ECO:0000256" key="2">
    <source>
        <dbReference type="ARBA" id="ARBA00009070"/>
    </source>
</evidence>
<protein>
    <recommendedName>
        <fullName evidence="7">Large ribosomal subunit protein mL46</fullName>
    </recommendedName>
</protein>
<reference evidence="10 12" key="1">
    <citation type="submission" date="2020-01" db="EMBL/GenBank/DDBJ databases">
        <authorList>
            <consortium name="DOE Joint Genome Institute"/>
            <person name="Haridas S."/>
            <person name="Albert R."/>
            <person name="Binder M."/>
            <person name="Bloem J."/>
            <person name="Labutti K."/>
            <person name="Salamov A."/>
            <person name="Andreopoulos B."/>
            <person name="Baker S.E."/>
            <person name="Barry K."/>
            <person name="Bills G."/>
            <person name="Bluhm B.H."/>
            <person name="Cannon C."/>
            <person name="Castanera R."/>
            <person name="Culley D.E."/>
            <person name="Daum C."/>
            <person name="Ezra D."/>
            <person name="Gonzalez J.B."/>
            <person name="Henrissat B."/>
            <person name="Kuo A."/>
            <person name="Liang C."/>
            <person name="Lipzen A."/>
            <person name="Lutzoni F."/>
            <person name="Magnuson J."/>
            <person name="Mondo S."/>
            <person name="Nolan M."/>
            <person name="Ohm R."/>
            <person name="Pangilinan J."/>
            <person name="Park H.-J."/>
            <person name="Ramirez L."/>
            <person name="Alfaro M."/>
            <person name="Sun H."/>
            <person name="Tritt A."/>
            <person name="Yoshinaga Y."/>
            <person name="Zwiers L.-H."/>
            <person name="Turgeon B.G."/>
            <person name="Goodwin S.B."/>
            <person name="Spatafora J.W."/>
            <person name="Crous P.W."/>
            <person name="Grigoriev I.V."/>
        </authorList>
    </citation>
    <scope>NUCLEOTIDE SEQUENCE</scope>
    <source>
        <strain evidence="10 12">CBS 781.70</strain>
    </source>
</reference>
<dbReference type="Proteomes" id="UP000504638">
    <property type="component" value="Unplaced"/>
</dbReference>
<feature type="domain" description="Large ribosomal subunit protein mL46 N-terminal" evidence="9">
    <location>
        <begin position="64"/>
        <end position="200"/>
    </location>
</feature>
<evidence type="ECO:0000256" key="3">
    <source>
        <dbReference type="ARBA" id="ARBA00022946"/>
    </source>
</evidence>
<dbReference type="RefSeq" id="XP_033530452.1">
    <property type="nucleotide sequence ID" value="XM_033680261.1"/>
</dbReference>
<evidence type="ECO:0000256" key="8">
    <source>
        <dbReference type="SAM" id="MobiDB-lite"/>
    </source>
</evidence>
<dbReference type="InterPro" id="IPR040008">
    <property type="entry name" value="Ribosomal_mL46"/>
</dbReference>
<comment type="subcellular location">
    <subcellularLocation>
        <location evidence="1">Mitochondrion</location>
    </subcellularLocation>
</comment>
<evidence type="ECO:0000256" key="7">
    <source>
        <dbReference type="ARBA" id="ARBA00035190"/>
    </source>
</evidence>
<dbReference type="PANTHER" id="PTHR13124">
    <property type="entry name" value="39S RIBOSOMAL PROTEIN L46, MITOCHONDRIAL PRECURSOR-RELATED"/>
    <property type="match status" value="1"/>
</dbReference>
<keyword evidence="5" id="KW-0496">Mitochondrion</keyword>
<dbReference type="CDD" id="cd04661">
    <property type="entry name" value="NUDIX_MRP_L46"/>
    <property type="match status" value="1"/>
</dbReference>
<dbReference type="Pfam" id="PF11788">
    <property type="entry name" value="MRP-L46"/>
    <property type="match status" value="1"/>
</dbReference>
<keyword evidence="11" id="KW-1185">Reference proteome</keyword>